<dbReference type="PANTHER" id="PTHR30469">
    <property type="entry name" value="MULTIDRUG RESISTANCE PROTEIN MDTA"/>
    <property type="match status" value="1"/>
</dbReference>
<dbReference type="GO" id="GO:0030313">
    <property type="term" value="C:cell envelope"/>
    <property type="evidence" value="ECO:0007669"/>
    <property type="project" value="UniProtKB-SubCell"/>
</dbReference>
<keyword evidence="8" id="KW-0732">Signal</keyword>
<gene>
    <name evidence="13" type="ORF">A176_000922</name>
</gene>
<feature type="signal peptide" evidence="8">
    <location>
        <begin position="1"/>
        <end position="25"/>
    </location>
</feature>
<dbReference type="GO" id="GO:1990281">
    <property type="term" value="C:efflux pump complex"/>
    <property type="evidence" value="ECO:0007669"/>
    <property type="project" value="TreeGrafter"/>
</dbReference>
<dbReference type="Pfam" id="PF25876">
    <property type="entry name" value="HH_MFP_RND"/>
    <property type="match status" value="1"/>
</dbReference>
<dbReference type="AlphaFoldDB" id="A0A0H4WRQ2"/>
<reference evidence="13 14" key="1">
    <citation type="journal article" date="2016" name="PLoS ONE">
        <title>Complete Genome Sequence and Comparative Genomics of a Novel Myxobacterium Myxococcus hansupus.</title>
        <authorList>
            <person name="Sharma G."/>
            <person name="Narwani T."/>
            <person name="Subramanian S."/>
        </authorList>
    </citation>
    <scope>NUCLEOTIDE SEQUENCE [LARGE SCALE GENOMIC DNA]</scope>
    <source>
        <strain evidence="14">mixupus</strain>
    </source>
</reference>
<proteinExistence type="inferred from homology"/>
<dbReference type="InterPro" id="IPR058626">
    <property type="entry name" value="MdtA-like_b-barrel"/>
</dbReference>
<keyword evidence="3" id="KW-0813">Transport</keyword>
<dbReference type="SUPFAM" id="SSF111369">
    <property type="entry name" value="HlyD-like secretion proteins"/>
    <property type="match status" value="1"/>
</dbReference>
<dbReference type="GO" id="GO:0015562">
    <property type="term" value="F:efflux transmembrane transporter activity"/>
    <property type="evidence" value="ECO:0007669"/>
    <property type="project" value="TreeGrafter"/>
</dbReference>
<keyword evidence="14" id="KW-1185">Reference proteome</keyword>
<dbReference type="Gene3D" id="2.40.30.170">
    <property type="match status" value="1"/>
</dbReference>
<keyword evidence="5" id="KW-0997">Cell inner membrane</keyword>
<evidence type="ECO:0000256" key="6">
    <source>
        <dbReference type="ARBA" id="ARBA00023136"/>
    </source>
</evidence>
<dbReference type="Gene3D" id="1.10.287.470">
    <property type="entry name" value="Helix hairpin bin"/>
    <property type="match status" value="1"/>
</dbReference>
<dbReference type="Pfam" id="PF25967">
    <property type="entry name" value="RND-MFP_C"/>
    <property type="match status" value="1"/>
</dbReference>
<dbReference type="Proteomes" id="UP000009026">
    <property type="component" value="Chromosome"/>
</dbReference>
<dbReference type="FunFam" id="2.40.420.20:FF:000001">
    <property type="entry name" value="Efflux RND transporter periplasmic adaptor subunit"/>
    <property type="match status" value="1"/>
</dbReference>
<dbReference type="PANTHER" id="PTHR30469:SF36">
    <property type="entry name" value="BLL3903 PROTEIN"/>
    <property type="match status" value="1"/>
</dbReference>
<evidence type="ECO:0000256" key="5">
    <source>
        <dbReference type="ARBA" id="ARBA00022519"/>
    </source>
</evidence>
<evidence type="ECO:0000259" key="9">
    <source>
        <dbReference type="Pfam" id="PF25876"/>
    </source>
</evidence>
<feature type="region of interest" description="Disordered" evidence="7">
    <location>
        <begin position="354"/>
        <end position="373"/>
    </location>
</feature>
<feature type="domain" description="Multidrug resistance protein MdtA-like C-terminal permuted SH3" evidence="12">
    <location>
        <begin position="298"/>
        <end position="356"/>
    </location>
</feature>
<dbReference type="Gene3D" id="2.40.50.100">
    <property type="match status" value="1"/>
</dbReference>
<evidence type="ECO:0000313" key="14">
    <source>
        <dbReference type="Proteomes" id="UP000009026"/>
    </source>
</evidence>
<evidence type="ECO:0000259" key="12">
    <source>
        <dbReference type="Pfam" id="PF25967"/>
    </source>
</evidence>
<keyword evidence="6" id="KW-0472">Membrane</keyword>
<accession>A0A0H4WRQ2</accession>
<dbReference type="KEGG" id="mym:A176_000922"/>
<dbReference type="PATRIC" id="fig|1297742.4.peg.936"/>
<dbReference type="EMBL" id="CP012109">
    <property type="protein sequence ID" value="AKQ64010.1"/>
    <property type="molecule type" value="Genomic_DNA"/>
</dbReference>
<keyword evidence="4" id="KW-1003">Cell membrane</keyword>
<feature type="domain" description="Multidrug resistance protein MdtA-like alpha-helical hairpin" evidence="9">
    <location>
        <begin position="104"/>
        <end position="174"/>
    </location>
</feature>
<evidence type="ECO:0000256" key="3">
    <source>
        <dbReference type="ARBA" id="ARBA00022448"/>
    </source>
</evidence>
<comment type="subcellular location">
    <subcellularLocation>
        <location evidence="1">Cell membrane</location>
    </subcellularLocation>
</comment>
<evidence type="ECO:0000259" key="10">
    <source>
        <dbReference type="Pfam" id="PF25917"/>
    </source>
</evidence>
<feature type="domain" description="Multidrug resistance protein MdtA-like barrel-sandwich hybrid" evidence="10">
    <location>
        <begin position="65"/>
        <end position="207"/>
    </location>
</feature>
<evidence type="ECO:0000256" key="1">
    <source>
        <dbReference type="ARBA" id="ARBA00004236"/>
    </source>
</evidence>
<evidence type="ECO:0000256" key="4">
    <source>
        <dbReference type="ARBA" id="ARBA00022475"/>
    </source>
</evidence>
<evidence type="ECO:0000313" key="13">
    <source>
        <dbReference type="EMBL" id="AKQ64010.1"/>
    </source>
</evidence>
<dbReference type="InterPro" id="IPR058627">
    <property type="entry name" value="MdtA-like_C"/>
</dbReference>
<dbReference type="InterPro" id="IPR058625">
    <property type="entry name" value="MdtA-like_BSH"/>
</dbReference>
<feature type="domain" description="Multidrug resistance protein MdtA-like beta-barrel" evidence="11">
    <location>
        <begin position="211"/>
        <end position="292"/>
    </location>
</feature>
<evidence type="ECO:0000256" key="7">
    <source>
        <dbReference type="SAM" id="MobiDB-lite"/>
    </source>
</evidence>
<dbReference type="Pfam" id="PF25917">
    <property type="entry name" value="BSH_RND"/>
    <property type="match status" value="1"/>
</dbReference>
<evidence type="ECO:0000256" key="2">
    <source>
        <dbReference type="ARBA" id="ARBA00009477"/>
    </source>
</evidence>
<dbReference type="InterPro" id="IPR058624">
    <property type="entry name" value="MdtA-like_HH"/>
</dbReference>
<dbReference type="Pfam" id="PF25944">
    <property type="entry name" value="Beta-barrel_RND"/>
    <property type="match status" value="1"/>
</dbReference>
<dbReference type="eggNOG" id="COG0845">
    <property type="taxonomic scope" value="Bacteria"/>
</dbReference>
<dbReference type="OrthoDB" id="9772050at2"/>
<dbReference type="NCBIfam" id="TIGR01730">
    <property type="entry name" value="RND_mfp"/>
    <property type="match status" value="1"/>
</dbReference>
<name>A0A0H4WRQ2_9BACT</name>
<protein>
    <submittedName>
        <fullName evidence="13">Putative Co/Zn/Cd efflux system membrane fusion protein</fullName>
    </submittedName>
</protein>
<sequence length="373" mass="40207">MRIRSGLCALLLLAATATCSKPHEAAGARHPPPGERTIPVDVAPAQQRDVPIYLDGLGTVVAFKTVTVRTQVNGRMQEVFFREGQPVRRGEALAQIDPRPFLIQLRQAEAALARDKAQLATNTKDLKRYQYLAERRLIPQQQADDQQGLADQGAALVRADEAAIAAARLNLEYARIVSPLDGVTGIRMVDPGNLVSTSDTTGIVVVTQLDPIAVFISVPQERLADIARQQRQHPLEVIVLSRDGGTELGRGTLTVIDNIINPATSTLRLKAVLANPDHGLWPNAFVKARLLLETRQGALTVPAQALQRGPDGTFVYVMGQDHTVQPRPVTVGLLQGPLALIDKGLNAGEQVITEGQNQLHPGSKVAPRKGHGP</sequence>
<organism evidence="13 14">
    <name type="scientific">Pseudomyxococcus hansupus</name>
    <dbReference type="NCBI Taxonomy" id="1297742"/>
    <lineage>
        <taxon>Bacteria</taxon>
        <taxon>Pseudomonadati</taxon>
        <taxon>Myxococcota</taxon>
        <taxon>Myxococcia</taxon>
        <taxon>Myxococcales</taxon>
        <taxon>Cystobacterineae</taxon>
        <taxon>Myxococcaceae</taxon>
        <taxon>Pseudomyxococcus</taxon>
    </lineage>
</organism>
<dbReference type="InterPro" id="IPR006143">
    <property type="entry name" value="RND_pump_MFP"/>
</dbReference>
<dbReference type="STRING" id="1297742.A176_000922"/>
<comment type="similarity">
    <text evidence="2">Belongs to the membrane fusion protein (MFP) (TC 8.A.1) family.</text>
</comment>
<evidence type="ECO:0000259" key="11">
    <source>
        <dbReference type="Pfam" id="PF25944"/>
    </source>
</evidence>
<dbReference type="Gene3D" id="2.40.420.20">
    <property type="match status" value="1"/>
</dbReference>
<evidence type="ECO:0000256" key="8">
    <source>
        <dbReference type="SAM" id="SignalP"/>
    </source>
</evidence>
<feature type="chain" id="PRO_5005211960" evidence="8">
    <location>
        <begin position="26"/>
        <end position="373"/>
    </location>
</feature>
<dbReference type="RefSeq" id="WP_002635806.1">
    <property type="nucleotide sequence ID" value="NZ_CP012109.1"/>
</dbReference>